<dbReference type="Pfam" id="PF13439">
    <property type="entry name" value="Glyco_transf_4"/>
    <property type="match status" value="1"/>
</dbReference>
<dbReference type="AlphaFoldDB" id="A0A3N1HMI4"/>
<evidence type="ECO:0000256" key="1">
    <source>
        <dbReference type="ARBA" id="ARBA00022676"/>
    </source>
</evidence>
<protein>
    <submittedName>
        <fullName evidence="5">Glycosyltransferase involved in cell wall biosynthesis</fullName>
    </submittedName>
</protein>
<name>A0A3N1HMI4_9ACTN</name>
<evidence type="ECO:0000313" key="6">
    <source>
        <dbReference type="Proteomes" id="UP000276232"/>
    </source>
</evidence>
<dbReference type="InterPro" id="IPR001296">
    <property type="entry name" value="Glyco_trans_1"/>
</dbReference>
<dbReference type="GO" id="GO:0016757">
    <property type="term" value="F:glycosyltransferase activity"/>
    <property type="evidence" value="ECO:0007669"/>
    <property type="project" value="UniProtKB-KW"/>
</dbReference>
<dbReference type="Pfam" id="PF00534">
    <property type="entry name" value="Glycos_transf_1"/>
    <property type="match status" value="1"/>
</dbReference>
<evidence type="ECO:0000313" key="5">
    <source>
        <dbReference type="EMBL" id="ROP43700.1"/>
    </source>
</evidence>
<keyword evidence="6" id="KW-1185">Reference proteome</keyword>
<keyword evidence="2 5" id="KW-0808">Transferase</keyword>
<dbReference type="PANTHER" id="PTHR12526">
    <property type="entry name" value="GLYCOSYLTRANSFERASE"/>
    <property type="match status" value="1"/>
</dbReference>
<dbReference type="SUPFAM" id="SSF53756">
    <property type="entry name" value="UDP-Glycosyltransferase/glycogen phosphorylase"/>
    <property type="match status" value="1"/>
</dbReference>
<dbReference type="EMBL" id="RJKN01000003">
    <property type="protein sequence ID" value="ROP43700.1"/>
    <property type="molecule type" value="Genomic_DNA"/>
</dbReference>
<evidence type="ECO:0000259" key="3">
    <source>
        <dbReference type="Pfam" id="PF00534"/>
    </source>
</evidence>
<proteinExistence type="predicted"/>
<accession>A0A3N1HMI4</accession>
<feature type="domain" description="Glycosyltransferase subfamily 4-like N-terminal" evidence="4">
    <location>
        <begin position="14"/>
        <end position="175"/>
    </location>
</feature>
<dbReference type="InParanoid" id="A0A3N1HMI4"/>
<dbReference type="Proteomes" id="UP000276232">
    <property type="component" value="Unassembled WGS sequence"/>
</dbReference>
<sequence length="374" mass="38812">MRVLVVEPGLADDGALRVSLDRAARWAGAGADVRVLVLSHDDDGRPVEVPAGLDLRHVTPGPARFRRRLPAALRALVREARRADVVVSGREIGDGLLGAALAARATRTPLAVTVQSSPSAAVEQYVPPRLRALTWRVLRRAHRLVAVSPGLERELEAEGVPAGRLRTVPNGVDVAALRAAADLGPDAPLPPGPLVVAVGRLTRQKGFDLLVRAHARALADGAPPHHVLVVGEGPDRAALEDLVRELGVEASVTLGGFRRDVPAVLAAADLFVLPSRWEGFVLVLAEAAVLGVPVLAADCVGGPGDVLRPDEVGAVVPVDDVPALARALAAALEDGTRGRAAADVAGTTVPRRLSAEASAESHRRVLAELVGAPA</sequence>
<dbReference type="RefSeq" id="WP_158674220.1">
    <property type="nucleotide sequence ID" value="NZ_RJKN01000003.1"/>
</dbReference>
<feature type="domain" description="Glycosyl transferase family 1" evidence="3">
    <location>
        <begin position="193"/>
        <end position="335"/>
    </location>
</feature>
<dbReference type="OrthoDB" id="506201at2"/>
<comment type="caution">
    <text evidence="5">The sequence shown here is derived from an EMBL/GenBank/DDBJ whole genome shotgun (WGS) entry which is preliminary data.</text>
</comment>
<dbReference type="PANTHER" id="PTHR12526:SF636">
    <property type="entry name" value="BLL3647 PROTEIN"/>
    <property type="match status" value="1"/>
</dbReference>
<evidence type="ECO:0000259" key="4">
    <source>
        <dbReference type="Pfam" id="PF13439"/>
    </source>
</evidence>
<reference evidence="5 6" key="1">
    <citation type="journal article" date="2015" name="Stand. Genomic Sci.">
        <title>Genomic Encyclopedia of Bacterial and Archaeal Type Strains, Phase III: the genomes of soil and plant-associated and newly described type strains.</title>
        <authorList>
            <person name="Whitman W.B."/>
            <person name="Woyke T."/>
            <person name="Klenk H.P."/>
            <person name="Zhou Y."/>
            <person name="Lilburn T.G."/>
            <person name="Beck B.J."/>
            <person name="De Vos P."/>
            <person name="Vandamme P."/>
            <person name="Eisen J.A."/>
            <person name="Garrity G."/>
            <person name="Hugenholtz P."/>
            <person name="Kyrpides N.C."/>
        </authorList>
    </citation>
    <scope>NUCLEOTIDE SEQUENCE [LARGE SCALE GENOMIC DNA]</scope>
    <source>
        <strain evidence="5 6">CECT 7306</strain>
    </source>
</reference>
<evidence type="ECO:0000256" key="2">
    <source>
        <dbReference type="ARBA" id="ARBA00022679"/>
    </source>
</evidence>
<gene>
    <name evidence="5" type="ORF">EDC03_1294</name>
</gene>
<organism evidence="5 6">
    <name type="scientific">Pseudokineococcus lusitanus</name>
    <dbReference type="NCBI Taxonomy" id="763993"/>
    <lineage>
        <taxon>Bacteria</taxon>
        <taxon>Bacillati</taxon>
        <taxon>Actinomycetota</taxon>
        <taxon>Actinomycetes</taxon>
        <taxon>Kineosporiales</taxon>
        <taxon>Kineosporiaceae</taxon>
        <taxon>Pseudokineococcus</taxon>
    </lineage>
</organism>
<dbReference type="Gene3D" id="3.40.50.2000">
    <property type="entry name" value="Glycogen Phosphorylase B"/>
    <property type="match status" value="2"/>
</dbReference>
<keyword evidence="1" id="KW-0328">Glycosyltransferase</keyword>
<dbReference type="CDD" id="cd03811">
    <property type="entry name" value="GT4_GT28_WabH-like"/>
    <property type="match status" value="1"/>
</dbReference>
<dbReference type="InterPro" id="IPR028098">
    <property type="entry name" value="Glyco_trans_4-like_N"/>
</dbReference>